<reference evidence="1" key="1">
    <citation type="submission" date="2022-03" db="EMBL/GenBank/DDBJ databases">
        <authorList>
            <person name="Martin C."/>
        </authorList>
    </citation>
    <scope>NUCLEOTIDE SEQUENCE</scope>
</reference>
<gene>
    <name evidence="1" type="ORF">OFUS_LOCUS1266</name>
</gene>
<evidence type="ECO:0000313" key="2">
    <source>
        <dbReference type="Proteomes" id="UP000749559"/>
    </source>
</evidence>
<dbReference type="InterPro" id="IPR029044">
    <property type="entry name" value="Nucleotide-diphossugar_trans"/>
</dbReference>
<accession>A0A8J1UD28</accession>
<sequence>MIKCLGRSPKRPYICVISVIILIIVMKLFRDWIYKPASFHYNIRSYKQMKLSFILMTRNDNYRGTTMERLATTLREVCTGMERNGLSDVSEVVITDWNSKSPVYQIDWLQPVYYHHPSCKIYWVKVSPEIAAKQAESPLSEVHALNVAARFAHGEMILRIDQDTLVGPAFFHWLKIQRQQGWPEINKVWWSGRRDTERFDYEKIVKDPYRFLEQYGKAIPYWFDNWFPYRATKDYFGAAIGVFAIPKDAWMCSGGYNEGMIYFAYVEWGFFCRLHKYGVPFINTNYWGVSVHSPFYHIWHPRNDNKRFNPRFMSYKNERNWGLLDENLPVVGCYGGTCNDIGTWDKVGSRFIPYKLNGYSCFHNKTHVFKGAPECNKEKLPFVNRFIVI</sequence>
<keyword evidence="2" id="KW-1185">Reference proteome</keyword>
<name>A0A8J1UD28_OWEFU</name>
<dbReference type="AlphaFoldDB" id="A0A8J1UD28"/>
<dbReference type="Gene3D" id="3.90.550.10">
    <property type="entry name" value="Spore Coat Polysaccharide Biosynthesis Protein SpsA, Chain A"/>
    <property type="match status" value="1"/>
</dbReference>
<protein>
    <submittedName>
        <fullName evidence="1">Uncharacterized protein</fullName>
    </submittedName>
</protein>
<dbReference type="Proteomes" id="UP000749559">
    <property type="component" value="Unassembled WGS sequence"/>
</dbReference>
<dbReference type="EMBL" id="CAIIXF020000001">
    <property type="protein sequence ID" value="CAH1773700.1"/>
    <property type="molecule type" value="Genomic_DNA"/>
</dbReference>
<organism evidence="1 2">
    <name type="scientific">Owenia fusiformis</name>
    <name type="common">Polychaete worm</name>
    <dbReference type="NCBI Taxonomy" id="6347"/>
    <lineage>
        <taxon>Eukaryota</taxon>
        <taxon>Metazoa</taxon>
        <taxon>Spiralia</taxon>
        <taxon>Lophotrochozoa</taxon>
        <taxon>Annelida</taxon>
        <taxon>Polychaeta</taxon>
        <taxon>Sedentaria</taxon>
        <taxon>Canalipalpata</taxon>
        <taxon>Sabellida</taxon>
        <taxon>Oweniida</taxon>
        <taxon>Oweniidae</taxon>
        <taxon>Owenia</taxon>
    </lineage>
</organism>
<dbReference type="SUPFAM" id="SSF53448">
    <property type="entry name" value="Nucleotide-diphospho-sugar transferases"/>
    <property type="match status" value="1"/>
</dbReference>
<proteinExistence type="predicted"/>
<comment type="caution">
    <text evidence="1">The sequence shown here is derived from an EMBL/GenBank/DDBJ whole genome shotgun (WGS) entry which is preliminary data.</text>
</comment>
<evidence type="ECO:0000313" key="1">
    <source>
        <dbReference type="EMBL" id="CAH1773700.1"/>
    </source>
</evidence>